<dbReference type="PANTHER" id="PTHR47763:SF4">
    <property type="entry name" value="ALPHA-PROTEIN KINASE VWKA"/>
    <property type="match status" value="1"/>
</dbReference>
<dbReference type="Pfam" id="PF00092">
    <property type="entry name" value="VWA"/>
    <property type="match status" value="1"/>
</dbReference>
<feature type="domain" description="VWFA" evidence="1">
    <location>
        <begin position="86"/>
        <end position="187"/>
    </location>
</feature>
<dbReference type="InterPro" id="IPR036465">
    <property type="entry name" value="vWFA_dom_sf"/>
</dbReference>
<dbReference type="OrthoDB" id="2377576at2759"/>
<proteinExistence type="predicted"/>
<dbReference type="Proteomes" id="UP000789739">
    <property type="component" value="Unassembled WGS sequence"/>
</dbReference>
<reference evidence="2" key="1">
    <citation type="submission" date="2021-06" db="EMBL/GenBank/DDBJ databases">
        <authorList>
            <person name="Kallberg Y."/>
            <person name="Tangrot J."/>
            <person name="Rosling A."/>
        </authorList>
    </citation>
    <scope>NUCLEOTIDE SEQUENCE</scope>
    <source>
        <strain evidence="2">BR232B</strain>
    </source>
</reference>
<comment type="caution">
    <text evidence="2">The sequence shown here is derived from an EMBL/GenBank/DDBJ whole genome shotgun (WGS) entry which is preliminary data.</text>
</comment>
<dbReference type="PANTHER" id="PTHR47763">
    <property type="entry name" value="ALPHA-PROTEIN KINASE VWKA"/>
    <property type="match status" value="1"/>
</dbReference>
<dbReference type="SUPFAM" id="SSF53300">
    <property type="entry name" value="vWA-like"/>
    <property type="match status" value="1"/>
</dbReference>
<dbReference type="InterPro" id="IPR002035">
    <property type="entry name" value="VWF_A"/>
</dbReference>
<protein>
    <submittedName>
        <fullName evidence="2">2324_t:CDS:1</fullName>
    </submittedName>
</protein>
<dbReference type="Gene3D" id="3.40.50.410">
    <property type="entry name" value="von Willebrand factor, type A domain"/>
    <property type="match status" value="1"/>
</dbReference>
<evidence type="ECO:0000313" key="2">
    <source>
        <dbReference type="EMBL" id="CAG8655420.1"/>
    </source>
</evidence>
<keyword evidence="3" id="KW-1185">Reference proteome</keyword>
<sequence length="195" mass="21585">MSKDSDIETKTSVSTNSSTTFTAVSLPSSLESELAKLDFDERLNRYVKELGESYPSDTVSNTKATTLRKNAIDAVLSNIKQSMMIDLCFVLDCTGSMKSHIAAAKDSILQVAKHIQQTNPGFNTQFGFCGYRDFCNGDQRLQLFDFSNSYKKFTEYVSAVQSISNKDGAEDVFGGLNAAVNEMSWRNGTRIILHI</sequence>
<feature type="non-terminal residue" evidence="2">
    <location>
        <position position="195"/>
    </location>
</feature>
<dbReference type="AlphaFoldDB" id="A0A9N9H7X8"/>
<evidence type="ECO:0000259" key="1">
    <source>
        <dbReference type="Pfam" id="PF00092"/>
    </source>
</evidence>
<name>A0A9N9H7X8_9GLOM</name>
<accession>A0A9N9H7X8</accession>
<dbReference type="InterPro" id="IPR052969">
    <property type="entry name" value="Thr-specific_kinase-like"/>
</dbReference>
<evidence type="ECO:0000313" key="3">
    <source>
        <dbReference type="Proteomes" id="UP000789739"/>
    </source>
</evidence>
<organism evidence="2 3">
    <name type="scientific">Paraglomus brasilianum</name>
    <dbReference type="NCBI Taxonomy" id="144538"/>
    <lineage>
        <taxon>Eukaryota</taxon>
        <taxon>Fungi</taxon>
        <taxon>Fungi incertae sedis</taxon>
        <taxon>Mucoromycota</taxon>
        <taxon>Glomeromycotina</taxon>
        <taxon>Glomeromycetes</taxon>
        <taxon>Paraglomerales</taxon>
        <taxon>Paraglomeraceae</taxon>
        <taxon>Paraglomus</taxon>
    </lineage>
</organism>
<gene>
    <name evidence="2" type="ORF">PBRASI_LOCUS10487</name>
</gene>
<dbReference type="EMBL" id="CAJVPI010003189">
    <property type="protein sequence ID" value="CAG8655420.1"/>
    <property type="molecule type" value="Genomic_DNA"/>
</dbReference>